<sequence length="735" mass="83759">MTGTVEHDHLKMEEALFNVLHQELNIPKEAVKRTIALLQEGNTVPFVARYRKEVTGGLNEEQIRAIEERYRYLQNLWQRKEEVLRLIAEQGKLTEELKEKIVRAEKLQEVEDYYRPFRPKRRTRATVAKEKGLEPLAERLVNCSLESPEKEAERYLSTEHELHTVEDVLQGAMDIIAEWIADEAEVRQWIRDYTFANGRLVTELKNQEHDPKQVYRMYYEYQSPIPQLVSHRVLAINRAEKEEVIKVKLEIETETIKRYLQKRWVKNERSPAASYIDQAIVDSYKRLIAPAIEREIRRELTEQAEEQAIDIFAKNLRALLLQPPVRGKTVLGIDPAYRTGCKLAVVDPTGKVLAIDVIYPVPPHNKIEEAKRKLLALVDKHQVDIVAIGNGTASRETEQFVAQVIQETEHELAYIMINEAGASVYSASPLAKEEFPDLDVAERSAISIARRLQDPLAELVKIDPKSIGVGQYQHDVSQTKLSESLSFVVETVVNQVGVDVNTASVSLLQYVSGLNKSVAKEIVKYREQHGRLTSRRQLLDVPRLGAKTYEQAVGFMRIFDGEDPFDQTPIHPESYPEAERFLTELGFEKHEIGSPQLIEALQGVDIEDWANRLDIGVPTLTDIIEALQKPRRDPRDELAQPLLLKDILKIEDLKAGMQLEGTVRNVVDFGAFVDIGLKNDGLVHISQLSKHYVRHPLDVVSVGDIVTVWVKEVDLERERVSLTLIPPLSNQSGDA</sequence>
<dbReference type="Gene3D" id="1.10.3500.10">
    <property type="entry name" value="Tex N-terminal region-like"/>
    <property type="match status" value="1"/>
</dbReference>
<dbReference type="GO" id="GO:0003729">
    <property type="term" value="F:mRNA binding"/>
    <property type="evidence" value="ECO:0007669"/>
    <property type="project" value="UniProtKB-ARBA"/>
</dbReference>
<dbReference type="SUPFAM" id="SSF47781">
    <property type="entry name" value="RuvA domain 2-like"/>
    <property type="match status" value="2"/>
</dbReference>
<dbReference type="InterPro" id="IPR050437">
    <property type="entry name" value="Ribos_protein_bS1-like"/>
</dbReference>
<dbReference type="Gene3D" id="3.30.420.140">
    <property type="entry name" value="YqgF/RNase H-like domain"/>
    <property type="match status" value="1"/>
</dbReference>
<dbReference type="Proteomes" id="UP000010716">
    <property type="component" value="Unassembled WGS sequence"/>
</dbReference>
<dbReference type="Pfam" id="PF09371">
    <property type="entry name" value="Tex_N"/>
    <property type="match status" value="1"/>
</dbReference>
<dbReference type="FunFam" id="1.10.150.310:FF:000001">
    <property type="entry name" value="RNA-binding transcriptional accessory protein"/>
    <property type="match status" value="1"/>
</dbReference>
<dbReference type="InterPro" id="IPR041692">
    <property type="entry name" value="HHH_9"/>
</dbReference>
<dbReference type="SMART" id="SM00316">
    <property type="entry name" value="S1"/>
    <property type="match status" value="1"/>
</dbReference>
<dbReference type="InterPro" id="IPR018974">
    <property type="entry name" value="Tex-like_N"/>
</dbReference>
<dbReference type="GO" id="GO:0003735">
    <property type="term" value="F:structural constituent of ribosome"/>
    <property type="evidence" value="ECO:0007669"/>
    <property type="project" value="TreeGrafter"/>
</dbReference>
<dbReference type="EMBL" id="AFCE01000138">
    <property type="protein sequence ID" value="EGL82813.1"/>
    <property type="molecule type" value="Genomic_DNA"/>
</dbReference>
<dbReference type="Pfam" id="PF17674">
    <property type="entry name" value="HHH_9"/>
    <property type="match status" value="1"/>
</dbReference>
<dbReference type="GO" id="GO:0005737">
    <property type="term" value="C:cytoplasm"/>
    <property type="evidence" value="ECO:0007669"/>
    <property type="project" value="UniProtKB-ARBA"/>
</dbReference>
<dbReference type="InterPro" id="IPR012340">
    <property type="entry name" value="NA-bd_OB-fold"/>
</dbReference>
<evidence type="ECO:0000313" key="2">
    <source>
        <dbReference type="EMBL" id="EGL82813.1"/>
    </source>
</evidence>
<dbReference type="Pfam" id="PF12836">
    <property type="entry name" value="HHH_3"/>
    <property type="match status" value="1"/>
</dbReference>
<dbReference type="CDD" id="cd05685">
    <property type="entry name" value="S1_Tex"/>
    <property type="match status" value="1"/>
</dbReference>
<dbReference type="eggNOG" id="COG2183">
    <property type="taxonomic scope" value="Bacteria"/>
</dbReference>
<dbReference type="InterPro" id="IPR037027">
    <property type="entry name" value="YqgF/RNaseH-like_dom_sf"/>
</dbReference>
<dbReference type="PROSITE" id="PS50126">
    <property type="entry name" value="S1"/>
    <property type="match status" value="1"/>
</dbReference>
<dbReference type="AlphaFoldDB" id="F5L792"/>
<dbReference type="GO" id="GO:0006139">
    <property type="term" value="P:nucleobase-containing compound metabolic process"/>
    <property type="evidence" value="ECO:0007669"/>
    <property type="project" value="InterPro"/>
</dbReference>
<dbReference type="InterPro" id="IPR006641">
    <property type="entry name" value="YqgF/RNaseH-like_dom"/>
</dbReference>
<evidence type="ECO:0000313" key="3">
    <source>
        <dbReference type="Proteomes" id="UP000010716"/>
    </source>
</evidence>
<dbReference type="InterPro" id="IPR044146">
    <property type="entry name" value="S1_Tex"/>
</dbReference>
<accession>F5L792</accession>
<dbReference type="InterPro" id="IPR003029">
    <property type="entry name" value="S1_domain"/>
</dbReference>
<gene>
    <name evidence="2" type="ORF">CathTA2_1697</name>
</gene>
<comment type="caution">
    <text evidence="2">The sequence shown here is derived from an EMBL/GenBank/DDBJ whole genome shotgun (WGS) entry which is preliminary data.</text>
</comment>
<dbReference type="FunFam" id="2.40.50.140:FF:000051">
    <property type="entry name" value="RNA-binding transcriptional accessory protein"/>
    <property type="match status" value="1"/>
</dbReference>
<dbReference type="FunFam" id="3.30.420.140:FF:000001">
    <property type="entry name" value="RNA-binding transcriptional accessory protein"/>
    <property type="match status" value="1"/>
</dbReference>
<dbReference type="PANTHER" id="PTHR10724">
    <property type="entry name" value="30S RIBOSOMAL PROTEIN S1"/>
    <property type="match status" value="1"/>
</dbReference>
<dbReference type="InterPro" id="IPR010994">
    <property type="entry name" value="RuvA_2-like"/>
</dbReference>
<dbReference type="Gene3D" id="2.40.50.140">
    <property type="entry name" value="Nucleic acid-binding proteins"/>
    <property type="match status" value="1"/>
</dbReference>
<dbReference type="PANTHER" id="PTHR10724:SF10">
    <property type="entry name" value="S1 RNA-BINDING DOMAIN-CONTAINING PROTEIN 1"/>
    <property type="match status" value="1"/>
</dbReference>
<dbReference type="SUPFAM" id="SSF50249">
    <property type="entry name" value="Nucleic acid-binding proteins"/>
    <property type="match status" value="1"/>
</dbReference>
<dbReference type="Pfam" id="PF00575">
    <property type="entry name" value="S1"/>
    <property type="match status" value="1"/>
</dbReference>
<dbReference type="Gene3D" id="1.10.10.650">
    <property type="entry name" value="RuvA domain 2-like"/>
    <property type="match status" value="1"/>
</dbReference>
<dbReference type="SUPFAM" id="SSF53098">
    <property type="entry name" value="Ribonuclease H-like"/>
    <property type="match status" value="1"/>
</dbReference>
<dbReference type="SMART" id="SM00732">
    <property type="entry name" value="YqgFc"/>
    <property type="match status" value="1"/>
</dbReference>
<proteinExistence type="predicted"/>
<dbReference type="GO" id="GO:0006412">
    <property type="term" value="P:translation"/>
    <property type="evidence" value="ECO:0007669"/>
    <property type="project" value="TreeGrafter"/>
</dbReference>
<dbReference type="InterPro" id="IPR023319">
    <property type="entry name" value="Tex-like_HTH_dom_sf"/>
</dbReference>
<dbReference type="Pfam" id="PF16921">
    <property type="entry name" value="Tex_YqgF"/>
    <property type="match status" value="1"/>
</dbReference>
<feature type="domain" description="S1 motif" evidence="1">
    <location>
        <begin position="656"/>
        <end position="725"/>
    </location>
</feature>
<dbReference type="RefSeq" id="WP_007504760.1">
    <property type="nucleotide sequence ID" value="NZ_AFCE01000138.1"/>
</dbReference>
<dbReference type="InterPro" id="IPR055179">
    <property type="entry name" value="Tex-like_central_region"/>
</dbReference>
<dbReference type="InterPro" id="IPR032639">
    <property type="entry name" value="Tex_YqgF"/>
</dbReference>
<organism evidence="2 3">
    <name type="scientific">Caldalkalibacillus thermarum (strain TA2.A1)</name>
    <dbReference type="NCBI Taxonomy" id="986075"/>
    <lineage>
        <taxon>Bacteria</taxon>
        <taxon>Bacillati</taxon>
        <taxon>Bacillota</taxon>
        <taxon>Bacilli</taxon>
        <taxon>Bacillales</taxon>
        <taxon>Bacillaceae</taxon>
        <taxon>Caldalkalibacillus</taxon>
    </lineage>
</organism>
<dbReference type="SUPFAM" id="SSF158832">
    <property type="entry name" value="Tex N-terminal region-like"/>
    <property type="match status" value="1"/>
</dbReference>
<evidence type="ECO:0000259" key="1">
    <source>
        <dbReference type="PROSITE" id="PS50126"/>
    </source>
</evidence>
<reference evidence="2 3" key="1">
    <citation type="journal article" date="2011" name="J. Bacteriol.">
        <title>Draft genome sequence of the thermoalkaliphilic Caldalkalibacillus thermarum strain TA2.A1.</title>
        <authorList>
            <person name="Kalamorz F."/>
            <person name="Keis S."/>
            <person name="McMillan D.G."/>
            <person name="Olsson K."/>
            <person name="Stanton J.A."/>
            <person name="Stockwell P."/>
            <person name="Black M.A."/>
            <person name="Klingeman D.M."/>
            <person name="Land M.L."/>
            <person name="Han C.S."/>
            <person name="Martin S.L."/>
            <person name="Becher S.A."/>
            <person name="Peddie C.J."/>
            <person name="Morgan H.W."/>
            <person name="Matthies D."/>
            <person name="Preiss L."/>
            <person name="Meier T."/>
            <person name="Brown S.D."/>
            <person name="Cook G.M."/>
        </authorList>
    </citation>
    <scope>NUCLEOTIDE SEQUENCE [LARGE SCALE GENOMIC DNA]</scope>
    <source>
        <strain evidence="2 3">TA2.A1</strain>
    </source>
</reference>
<dbReference type="Gene3D" id="1.10.150.310">
    <property type="entry name" value="Tex RuvX-like domain-like"/>
    <property type="match status" value="1"/>
</dbReference>
<dbReference type="Pfam" id="PF22706">
    <property type="entry name" value="Tex_central_region"/>
    <property type="match status" value="1"/>
</dbReference>
<dbReference type="InterPro" id="IPR012337">
    <property type="entry name" value="RNaseH-like_sf"/>
</dbReference>
<protein>
    <submittedName>
        <fullName evidence="2">Tex-like protein</fullName>
    </submittedName>
</protein>
<name>F5L792_CALTT</name>
<dbReference type="FunFam" id="1.10.10.650:FF:000001">
    <property type="entry name" value="S1 RNA-binding domain 1"/>
    <property type="match status" value="1"/>
</dbReference>
<dbReference type="InterPro" id="IPR023323">
    <property type="entry name" value="Tex-like_dom_sf"/>
</dbReference>